<dbReference type="HAMAP" id="MF_01576">
    <property type="entry name" value="THF_DHG_CYH"/>
    <property type="match status" value="1"/>
</dbReference>
<dbReference type="InterPro" id="IPR046346">
    <property type="entry name" value="Aminoacid_DH-like_N_sf"/>
</dbReference>
<dbReference type="Gene3D" id="3.40.50.720">
    <property type="entry name" value="NAD(P)-binding Rossmann-like Domain"/>
    <property type="match status" value="1"/>
</dbReference>
<dbReference type="RefSeq" id="WP_148620631.1">
    <property type="nucleotide sequence ID" value="NZ_CP043043.1"/>
</dbReference>
<dbReference type="SUPFAM" id="SSF53223">
    <property type="entry name" value="Aminoacid dehydrogenase-like, N-terminal domain"/>
    <property type="match status" value="1"/>
</dbReference>
<feature type="binding site" evidence="12">
    <location>
        <position position="234"/>
    </location>
    <ligand>
        <name>NADP(+)</name>
        <dbReference type="ChEBI" id="CHEBI:58349"/>
    </ligand>
</feature>
<evidence type="ECO:0000256" key="11">
    <source>
        <dbReference type="ARBA" id="ARBA00023268"/>
    </source>
</evidence>
<keyword evidence="9 12" id="KW-0368">Histidine biosynthesis</keyword>
<dbReference type="InterPro" id="IPR036291">
    <property type="entry name" value="NAD(P)-bd_dom_sf"/>
</dbReference>
<comment type="catalytic activity">
    <reaction evidence="12">
        <text>(6R)-5,10-methenyltetrahydrofolate + H2O = (6R)-10-formyltetrahydrofolate + H(+)</text>
        <dbReference type="Rhea" id="RHEA:23700"/>
        <dbReference type="ChEBI" id="CHEBI:15377"/>
        <dbReference type="ChEBI" id="CHEBI:15378"/>
        <dbReference type="ChEBI" id="CHEBI:57455"/>
        <dbReference type="ChEBI" id="CHEBI:195366"/>
        <dbReference type="EC" id="3.5.4.9"/>
    </reaction>
</comment>
<dbReference type="Proteomes" id="UP000323560">
    <property type="component" value="Chromosome"/>
</dbReference>
<comment type="subunit">
    <text evidence="2 12">Homodimer.</text>
</comment>
<dbReference type="PANTHER" id="PTHR48099">
    <property type="entry name" value="C-1-TETRAHYDROFOLATE SYNTHASE, CYTOPLASMIC-RELATED"/>
    <property type="match status" value="1"/>
</dbReference>
<dbReference type="PRINTS" id="PR00085">
    <property type="entry name" value="THFDHDRGNASE"/>
</dbReference>
<keyword evidence="3 12" id="KW-0554">One-carbon metabolism</keyword>
<dbReference type="Pfam" id="PF02882">
    <property type="entry name" value="THF_DHG_CYH_C"/>
    <property type="match status" value="1"/>
</dbReference>
<keyword evidence="6 12" id="KW-0378">Hydrolase</keyword>
<evidence type="ECO:0000256" key="10">
    <source>
        <dbReference type="ARBA" id="ARBA00023167"/>
    </source>
</evidence>
<keyword evidence="10 12" id="KW-0486">Methionine biosynthesis</keyword>
<evidence type="ECO:0000256" key="1">
    <source>
        <dbReference type="ARBA" id="ARBA00004777"/>
    </source>
</evidence>
<evidence type="ECO:0000256" key="9">
    <source>
        <dbReference type="ARBA" id="ARBA00023102"/>
    </source>
</evidence>
<dbReference type="GO" id="GO:0035999">
    <property type="term" value="P:tetrahydrofolate interconversion"/>
    <property type="evidence" value="ECO:0007669"/>
    <property type="project" value="UniProtKB-UniRule"/>
</dbReference>
<organism evidence="15 16">
    <name type="scientific">Gluconobacter thailandicus</name>
    <dbReference type="NCBI Taxonomy" id="257438"/>
    <lineage>
        <taxon>Bacteria</taxon>
        <taxon>Pseudomonadati</taxon>
        <taxon>Pseudomonadota</taxon>
        <taxon>Alphaproteobacteria</taxon>
        <taxon>Acetobacterales</taxon>
        <taxon>Acetobacteraceae</taxon>
        <taxon>Gluconobacter</taxon>
    </lineage>
</organism>
<feature type="domain" description="Tetrahydrofolate dehydrogenase/cyclohydrolase catalytic" evidence="13">
    <location>
        <begin position="8"/>
        <end position="122"/>
    </location>
</feature>
<evidence type="ECO:0000256" key="5">
    <source>
        <dbReference type="ARBA" id="ARBA00022755"/>
    </source>
</evidence>
<dbReference type="PANTHER" id="PTHR48099:SF5">
    <property type="entry name" value="C-1-TETRAHYDROFOLATE SYNTHASE, CYTOPLASMIC"/>
    <property type="match status" value="1"/>
</dbReference>
<sequence>MPESATLINGSTEAKSLTHAVAENVALLRHQGITPGLAVVLVGDDPASAIYVRSKVRKTEAVGMRSFCHRLPSNTPQAALLDLIATLNDDKDIHGILVQLPLPPHIQRDAILDAISPEKDVDGFHVVNAGKLAIGRTDGMIPCTPLGCLILLRRVLPVLSGLHAVVIGCSNIVGRPMARLLLNEGCTVVLTHLQTRDVAAEARRADILIVAAGHPRLVRGSWVKPGAVVIDVGINRVTTPTGPTIVGDVAFDEVSVHARAITPVPGGVGPMTIACLLQNTLEAARNITHKVSPI</sequence>
<dbReference type="CDD" id="cd01080">
    <property type="entry name" value="NAD_bind_m-THF_DH_Cyclohyd"/>
    <property type="match status" value="1"/>
</dbReference>
<keyword evidence="4 12" id="KW-0028">Amino-acid biosynthesis</keyword>
<protein>
    <recommendedName>
        <fullName evidence="12">Bifunctional protein FolD</fullName>
    </recommendedName>
    <domain>
        <recommendedName>
            <fullName evidence="12">Methylenetetrahydrofolate dehydrogenase</fullName>
            <ecNumber evidence="12">1.5.1.5</ecNumber>
        </recommendedName>
    </domain>
    <domain>
        <recommendedName>
            <fullName evidence="12">Methenyltetrahydrofolate cyclohydrolase</fullName>
            <ecNumber evidence="12">3.5.4.9</ecNumber>
        </recommendedName>
    </domain>
</protein>
<evidence type="ECO:0000256" key="8">
    <source>
        <dbReference type="ARBA" id="ARBA00023002"/>
    </source>
</evidence>
<dbReference type="GO" id="GO:0000105">
    <property type="term" value="P:L-histidine biosynthetic process"/>
    <property type="evidence" value="ECO:0007669"/>
    <property type="project" value="UniProtKB-KW"/>
</dbReference>
<dbReference type="EC" id="1.5.1.5" evidence="12"/>
<dbReference type="GO" id="GO:0004477">
    <property type="term" value="F:methenyltetrahydrofolate cyclohydrolase activity"/>
    <property type="evidence" value="ECO:0007669"/>
    <property type="project" value="UniProtKB-UniRule"/>
</dbReference>
<feature type="domain" description="Tetrahydrofolate dehydrogenase/cyclohydrolase NAD(P)-binding" evidence="14">
    <location>
        <begin position="142"/>
        <end position="286"/>
    </location>
</feature>
<dbReference type="GO" id="GO:0009086">
    <property type="term" value="P:methionine biosynthetic process"/>
    <property type="evidence" value="ECO:0007669"/>
    <property type="project" value="UniProtKB-KW"/>
</dbReference>
<evidence type="ECO:0000313" key="16">
    <source>
        <dbReference type="Proteomes" id="UP000323560"/>
    </source>
</evidence>
<keyword evidence="11 12" id="KW-0511">Multifunctional enzyme</keyword>
<dbReference type="InterPro" id="IPR000672">
    <property type="entry name" value="THF_DH/CycHdrlase"/>
</dbReference>
<feature type="binding site" evidence="12">
    <location>
        <begin position="168"/>
        <end position="170"/>
    </location>
    <ligand>
        <name>NADP(+)</name>
        <dbReference type="ChEBI" id="CHEBI:58349"/>
    </ligand>
</feature>
<keyword evidence="8 12" id="KW-0560">Oxidoreductase</keyword>
<dbReference type="PROSITE" id="PS00767">
    <property type="entry name" value="THF_DHG_CYH_2"/>
    <property type="match status" value="1"/>
</dbReference>
<dbReference type="AlphaFoldDB" id="A0AAP9JIH8"/>
<evidence type="ECO:0000256" key="12">
    <source>
        <dbReference type="HAMAP-Rule" id="MF_01576"/>
    </source>
</evidence>
<dbReference type="GO" id="GO:0006164">
    <property type="term" value="P:purine nucleotide biosynthetic process"/>
    <property type="evidence" value="ECO:0007669"/>
    <property type="project" value="UniProtKB-KW"/>
</dbReference>
<comment type="similarity">
    <text evidence="12">Belongs to the tetrahydrofolate dehydrogenase/cyclohydrolase family.</text>
</comment>
<dbReference type="FunFam" id="3.40.50.10860:FF:000005">
    <property type="entry name" value="C-1-tetrahydrofolate synthase, cytoplasmic, putative"/>
    <property type="match status" value="1"/>
</dbReference>
<comment type="pathway">
    <text evidence="1 12">One-carbon metabolism; tetrahydrofolate interconversion.</text>
</comment>
<keyword evidence="5 12" id="KW-0658">Purine biosynthesis</keyword>
<dbReference type="GO" id="GO:0004488">
    <property type="term" value="F:methylenetetrahydrofolate dehydrogenase (NADP+) activity"/>
    <property type="evidence" value="ECO:0007669"/>
    <property type="project" value="UniProtKB-UniRule"/>
</dbReference>
<dbReference type="InterPro" id="IPR020631">
    <property type="entry name" value="THF_DH/CycHdrlase_NAD-bd_dom"/>
</dbReference>
<evidence type="ECO:0000256" key="4">
    <source>
        <dbReference type="ARBA" id="ARBA00022605"/>
    </source>
</evidence>
<evidence type="ECO:0000259" key="13">
    <source>
        <dbReference type="Pfam" id="PF00763"/>
    </source>
</evidence>
<dbReference type="Gene3D" id="3.40.50.10860">
    <property type="entry name" value="Leucine Dehydrogenase, chain A, domain 1"/>
    <property type="match status" value="1"/>
</dbReference>
<dbReference type="InterPro" id="IPR020867">
    <property type="entry name" value="THF_DH/CycHdrlase_CS"/>
</dbReference>
<proteinExistence type="inferred from homology"/>
<evidence type="ECO:0000256" key="6">
    <source>
        <dbReference type="ARBA" id="ARBA00022801"/>
    </source>
</evidence>
<reference evidence="15 16" key="1">
    <citation type="submission" date="2019-08" db="EMBL/GenBank/DDBJ databases">
        <title>Gluconobacter frateurii HD924 genome.</title>
        <authorList>
            <person name="Liu Y."/>
            <person name="Zhang P."/>
        </authorList>
    </citation>
    <scope>NUCLEOTIDE SEQUENCE [LARGE SCALE GENOMIC DNA]</scope>
    <source>
        <strain evidence="15 16">HD924</strain>
    </source>
</reference>
<dbReference type="EC" id="3.5.4.9" evidence="12"/>
<name>A0AAP9JIH8_GLUTH</name>
<dbReference type="FunFam" id="3.40.50.720:FF:000006">
    <property type="entry name" value="Bifunctional protein FolD"/>
    <property type="match status" value="1"/>
</dbReference>
<dbReference type="Pfam" id="PF00763">
    <property type="entry name" value="THF_DHG_CYH"/>
    <property type="match status" value="1"/>
</dbReference>
<dbReference type="NCBIfam" id="NF010785">
    <property type="entry name" value="PRK14188.1"/>
    <property type="match status" value="1"/>
</dbReference>
<evidence type="ECO:0000256" key="3">
    <source>
        <dbReference type="ARBA" id="ARBA00022563"/>
    </source>
</evidence>
<evidence type="ECO:0000256" key="2">
    <source>
        <dbReference type="ARBA" id="ARBA00011738"/>
    </source>
</evidence>
<dbReference type="SUPFAM" id="SSF51735">
    <property type="entry name" value="NAD(P)-binding Rossmann-fold domains"/>
    <property type="match status" value="1"/>
</dbReference>
<comment type="caution">
    <text evidence="12">Lacks conserved residue(s) required for the propagation of feature annotation.</text>
</comment>
<dbReference type="KEGG" id="gti:FXF46_11670"/>
<accession>A0AAP9JIH8</accession>
<comment type="catalytic activity">
    <reaction evidence="12">
        <text>(6R)-5,10-methylene-5,6,7,8-tetrahydrofolate + NADP(+) = (6R)-5,10-methenyltetrahydrofolate + NADPH</text>
        <dbReference type="Rhea" id="RHEA:22812"/>
        <dbReference type="ChEBI" id="CHEBI:15636"/>
        <dbReference type="ChEBI" id="CHEBI:57455"/>
        <dbReference type="ChEBI" id="CHEBI:57783"/>
        <dbReference type="ChEBI" id="CHEBI:58349"/>
        <dbReference type="EC" id="1.5.1.5"/>
    </reaction>
</comment>
<evidence type="ECO:0000259" key="14">
    <source>
        <dbReference type="Pfam" id="PF02882"/>
    </source>
</evidence>
<comment type="function">
    <text evidence="12">Catalyzes the oxidation of 5,10-methylenetetrahydrofolate to 5,10-methenyltetrahydrofolate and then the hydrolysis of 5,10-methenyltetrahydrofolate to 10-formyltetrahydrofolate.</text>
</comment>
<evidence type="ECO:0000256" key="7">
    <source>
        <dbReference type="ARBA" id="ARBA00022857"/>
    </source>
</evidence>
<dbReference type="GO" id="GO:0005829">
    <property type="term" value="C:cytosol"/>
    <property type="evidence" value="ECO:0007669"/>
    <property type="project" value="TreeGrafter"/>
</dbReference>
<evidence type="ECO:0000313" key="15">
    <source>
        <dbReference type="EMBL" id="QEH96871.1"/>
    </source>
</evidence>
<keyword evidence="7 12" id="KW-0521">NADP</keyword>
<dbReference type="InterPro" id="IPR020630">
    <property type="entry name" value="THF_DH/CycHdrlase_cat_dom"/>
</dbReference>
<gene>
    <name evidence="12 15" type="primary">folD</name>
    <name evidence="15" type="ORF">FXF46_11670</name>
</gene>
<dbReference type="EMBL" id="CP043043">
    <property type="protein sequence ID" value="QEH96871.1"/>
    <property type="molecule type" value="Genomic_DNA"/>
</dbReference>